<dbReference type="SUPFAM" id="SSF143100">
    <property type="entry name" value="TTHA1013/TTHA0281-like"/>
    <property type="match status" value="1"/>
</dbReference>
<dbReference type="OrthoDB" id="5419659at2"/>
<evidence type="ECO:0000313" key="2">
    <source>
        <dbReference type="Proteomes" id="UP000182471"/>
    </source>
</evidence>
<organism evidence="1 2">
    <name type="scientific">Lachnobacterium bovis</name>
    <dbReference type="NCBI Taxonomy" id="140626"/>
    <lineage>
        <taxon>Bacteria</taxon>
        <taxon>Bacillati</taxon>
        <taxon>Bacillota</taxon>
        <taxon>Clostridia</taxon>
        <taxon>Lachnospirales</taxon>
        <taxon>Lachnospiraceae</taxon>
        <taxon>Lachnobacterium</taxon>
    </lineage>
</organism>
<reference evidence="2" key="1">
    <citation type="submission" date="2016-10" db="EMBL/GenBank/DDBJ databases">
        <authorList>
            <person name="Varghese N."/>
            <person name="Submissions S."/>
        </authorList>
    </citation>
    <scope>NUCLEOTIDE SEQUENCE [LARGE SCALE GENOMIC DNA]</scope>
    <source>
        <strain evidence="2">S1b</strain>
    </source>
</reference>
<dbReference type="AlphaFoldDB" id="A0A1H9P8G8"/>
<evidence type="ECO:0000313" key="1">
    <source>
        <dbReference type="EMBL" id="SER44371.1"/>
    </source>
</evidence>
<sequence>MRKKGYSVIVNWNNEEECFVVQSKSRVGCVAKGKSLSAALQGMQTTRIREVRLTAGWQKS</sequence>
<keyword evidence="2" id="KW-1185">Reference proteome</keyword>
<dbReference type="EMBL" id="FOGW01000004">
    <property type="protein sequence ID" value="SER44371.1"/>
    <property type="molecule type" value="Genomic_DNA"/>
</dbReference>
<name>A0A1H9P8G8_9FIRM</name>
<proteinExistence type="predicted"/>
<gene>
    <name evidence="1" type="ORF">SAMN02910429_00137</name>
</gene>
<protein>
    <submittedName>
        <fullName evidence="1">Uncharacterized protein</fullName>
    </submittedName>
</protein>
<dbReference type="InterPro" id="IPR035069">
    <property type="entry name" value="TTHA1013/TTHA0281-like"/>
</dbReference>
<accession>A0A1H9P8G8</accession>
<dbReference type="Proteomes" id="UP000182471">
    <property type="component" value="Unassembled WGS sequence"/>
</dbReference>